<sequence>MATARSLANPDSLAVLTDAVNQTLIDTGRFFKSSGSLQSRTHLKTSIPASYQRFQIALDTLSEQIFIAKAYLERDYEIVTARKVAPKLEPAPVSAPAPAPAAIPAPSPPAPAQPTAEDVPMAEAPVSILSEPVKESIEKTEQRDHPIKTEPLAAPDPFQFEEKAEPSTQNAAATERIGTLKAEEITDKGEQPLTLTTGDEMNFDSMLATTGETTNEFDMNFNFTNDEIGNQNFLAGSDFINANPAMAGDANADNGAGSISSLLPGLESYATDSNAGDNFNFDLPKLEDQSLGGQGLDQSNAGQDNLMALGESSFDDLFMEKDNNLEGENSLLGGDLMDLGELDDSWLN</sequence>
<dbReference type="STRING" id="1441469.A0A225A692"/>
<accession>A0A225A692</accession>
<evidence type="ECO:0000256" key="1">
    <source>
        <dbReference type="SAM" id="MobiDB-lite"/>
    </source>
</evidence>
<dbReference type="GeneID" id="31008644"/>
<dbReference type="OrthoDB" id="5409998at2759"/>
<proteinExistence type="predicted"/>
<dbReference type="EMBL" id="LFMY01000017">
    <property type="protein sequence ID" value="OKL55862.1"/>
    <property type="molecule type" value="Genomic_DNA"/>
</dbReference>
<gene>
    <name evidence="2" type="ORF">UA08_08888</name>
</gene>
<comment type="caution">
    <text evidence="2">The sequence shown here is derived from an EMBL/GenBank/DDBJ whole genome shotgun (WGS) entry which is preliminary data.</text>
</comment>
<feature type="compositionally biased region" description="Pro residues" evidence="1">
    <location>
        <begin position="93"/>
        <end position="112"/>
    </location>
</feature>
<evidence type="ECO:0000313" key="3">
    <source>
        <dbReference type="Proteomes" id="UP000214365"/>
    </source>
</evidence>
<keyword evidence="3" id="KW-1185">Reference proteome</keyword>
<protein>
    <submittedName>
        <fullName evidence="2">Uncharacterized protein</fullName>
    </submittedName>
</protein>
<dbReference type="Proteomes" id="UP000214365">
    <property type="component" value="Unassembled WGS sequence"/>
</dbReference>
<dbReference type="RefSeq" id="XP_020115983.1">
    <property type="nucleotide sequence ID" value="XM_020263937.1"/>
</dbReference>
<reference evidence="2 3" key="1">
    <citation type="submission" date="2015-06" db="EMBL/GenBank/DDBJ databases">
        <title>Talaromyces atroroseus IBT 11181 draft genome.</title>
        <authorList>
            <person name="Rasmussen K.B."/>
            <person name="Rasmussen S."/>
            <person name="Petersen B."/>
            <person name="Sicheritz-Ponten T."/>
            <person name="Mortensen U.H."/>
            <person name="Thrane U."/>
        </authorList>
    </citation>
    <scope>NUCLEOTIDE SEQUENCE [LARGE SCALE GENOMIC DNA]</scope>
    <source>
        <strain evidence="2 3">IBT 11181</strain>
    </source>
</reference>
<organism evidence="2 3">
    <name type="scientific">Talaromyces atroroseus</name>
    <dbReference type="NCBI Taxonomy" id="1441469"/>
    <lineage>
        <taxon>Eukaryota</taxon>
        <taxon>Fungi</taxon>
        <taxon>Dikarya</taxon>
        <taxon>Ascomycota</taxon>
        <taxon>Pezizomycotina</taxon>
        <taxon>Eurotiomycetes</taxon>
        <taxon>Eurotiomycetidae</taxon>
        <taxon>Eurotiales</taxon>
        <taxon>Trichocomaceae</taxon>
        <taxon>Talaromyces</taxon>
        <taxon>Talaromyces sect. Trachyspermi</taxon>
    </lineage>
</organism>
<feature type="region of interest" description="Disordered" evidence="1">
    <location>
        <begin position="90"/>
        <end position="118"/>
    </location>
</feature>
<dbReference type="AlphaFoldDB" id="A0A225A692"/>
<name>A0A225A692_TALAT</name>
<evidence type="ECO:0000313" key="2">
    <source>
        <dbReference type="EMBL" id="OKL55862.1"/>
    </source>
</evidence>